<evidence type="ECO:0000313" key="3">
    <source>
        <dbReference type="EMBL" id="SHK80630.1"/>
    </source>
</evidence>
<proteinExistence type="inferred from homology"/>
<dbReference type="GO" id="GO:0006633">
    <property type="term" value="P:fatty acid biosynthetic process"/>
    <property type="evidence" value="ECO:0007669"/>
    <property type="project" value="TreeGrafter"/>
</dbReference>
<dbReference type="GO" id="GO:0019171">
    <property type="term" value="F:(3R)-hydroxyacyl-[acyl-carrier-protein] dehydratase activity"/>
    <property type="evidence" value="ECO:0007669"/>
    <property type="project" value="TreeGrafter"/>
</dbReference>
<dbReference type="OrthoDB" id="9796589at2"/>
<feature type="domain" description="MaoC-like" evidence="2">
    <location>
        <begin position="7"/>
        <end position="112"/>
    </location>
</feature>
<dbReference type="EMBL" id="FRAP01000012">
    <property type="protein sequence ID" value="SHK80630.1"/>
    <property type="molecule type" value="Genomic_DNA"/>
</dbReference>
<evidence type="ECO:0000313" key="4">
    <source>
        <dbReference type="Proteomes" id="UP000184363"/>
    </source>
</evidence>
<dbReference type="PANTHER" id="PTHR43437:SF3">
    <property type="entry name" value="HYDROXYACYL-THIOESTER DEHYDRATASE TYPE 2, MITOCHONDRIAL"/>
    <property type="match status" value="1"/>
</dbReference>
<comment type="similarity">
    <text evidence="1">Belongs to the enoyl-CoA hydratase/isomerase family.</text>
</comment>
<dbReference type="InterPro" id="IPR029069">
    <property type="entry name" value="HotDog_dom_sf"/>
</dbReference>
<dbReference type="Gene3D" id="3.10.129.10">
    <property type="entry name" value="Hotdog Thioesterase"/>
    <property type="match status" value="1"/>
</dbReference>
<dbReference type="STRING" id="1848.SAMN05443637_112112"/>
<reference evidence="3 4" key="1">
    <citation type="submission" date="2016-11" db="EMBL/GenBank/DDBJ databases">
        <authorList>
            <person name="Jaros S."/>
            <person name="Januszkiewicz K."/>
            <person name="Wedrychowicz H."/>
        </authorList>
    </citation>
    <scope>NUCLEOTIDE SEQUENCE [LARGE SCALE GENOMIC DNA]</scope>
    <source>
        <strain evidence="3 4">DSM 43832</strain>
    </source>
</reference>
<dbReference type="InterPro" id="IPR002539">
    <property type="entry name" value="MaoC-like_dom"/>
</dbReference>
<accession>A0A1M6VGN8</accession>
<evidence type="ECO:0000256" key="1">
    <source>
        <dbReference type="ARBA" id="ARBA00005254"/>
    </source>
</evidence>
<keyword evidence="4" id="KW-1185">Reference proteome</keyword>
<dbReference type="AlphaFoldDB" id="A0A1M6VGN8"/>
<protein>
    <submittedName>
        <fullName evidence="3">Acyl dehydratase</fullName>
    </submittedName>
</protein>
<dbReference type="InterPro" id="IPR050965">
    <property type="entry name" value="UPF0336/Enoyl-CoA_hydratase"/>
</dbReference>
<organism evidence="3 4">
    <name type="scientific">Pseudonocardia thermophila</name>
    <dbReference type="NCBI Taxonomy" id="1848"/>
    <lineage>
        <taxon>Bacteria</taxon>
        <taxon>Bacillati</taxon>
        <taxon>Actinomycetota</taxon>
        <taxon>Actinomycetes</taxon>
        <taxon>Pseudonocardiales</taxon>
        <taxon>Pseudonocardiaceae</taxon>
        <taxon>Pseudonocardia</taxon>
    </lineage>
</organism>
<dbReference type="RefSeq" id="WP_073457999.1">
    <property type="nucleotide sequence ID" value="NZ_CALGVN010000021.1"/>
</dbReference>
<evidence type="ECO:0000259" key="2">
    <source>
        <dbReference type="Pfam" id="PF01575"/>
    </source>
</evidence>
<dbReference type="SUPFAM" id="SSF54637">
    <property type="entry name" value="Thioesterase/thiol ester dehydrase-isomerase"/>
    <property type="match status" value="1"/>
</dbReference>
<dbReference type="Proteomes" id="UP000184363">
    <property type="component" value="Unassembled WGS sequence"/>
</dbReference>
<dbReference type="PANTHER" id="PTHR43437">
    <property type="entry name" value="HYDROXYACYL-THIOESTER DEHYDRATASE TYPE 2, MITOCHONDRIAL-RELATED"/>
    <property type="match status" value="1"/>
</dbReference>
<gene>
    <name evidence="3" type="ORF">SAMN05443637_112112</name>
</gene>
<name>A0A1M6VGN8_PSETH</name>
<dbReference type="Pfam" id="PF01575">
    <property type="entry name" value="MaoC_dehydratas"/>
    <property type="match status" value="1"/>
</dbReference>
<sequence>MSLGVSVGETVRFRKTVTESDVGLFAGITGDFAPNHVDEEYMRTTPYGTRIAHGVLVLGLASTASTILAGRIPGTTVSAGYDRVRFTGPVRIGDTVTIDYTVESIDEERRRVRAAVRGATQDGTTCLVATHILAVVADS</sequence>